<dbReference type="PANTHER" id="PTHR36115:SF4">
    <property type="entry name" value="MEMBRANE PROTEIN"/>
    <property type="match status" value="1"/>
</dbReference>
<dbReference type="InterPro" id="IPR010432">
    <property type="entry name" value="RDD"/>
</dbReference>
<evidence type="ECO:0000256" key="4">
    <source>
        <dbReference type="ARBA" id="ARBA00022989"/>
    </source>
</evidence>
<keyword evidence="9" id="KW-1185">Reference proteome</keyword>
<dbReference type="RefSeq" id="WP_169678147.1">
    <property type="nucleotide sequence ID" value="NZ_JABBNU010000002.1"/>
</dbReference>
<evidence type="ECO:0000256" key="3">
    <source>
        <dbReference type="ARBA" id="ARBA00022692"/>
    </source>
</evidence>
<evidence type="ECO:0000256" key="6">
    <source>
        <dbReference type="SAM" id="Phobius"/>
    </source>
</evidence>
<reference evidence="8 9" key="1">
    <citation type="submission" date="2020-04" db="EMBL/GenBank/DDBJ databases">
        <title>Flammeovirgaceae bacterium KN852 isolated from deep sea.</title>
        <authorList>
            <person name="Zhang D.-C."/>
        </authorList>
    </citation>
    <scope>NUCLEOTIDE SEQUENCE [LARGE SCALE GENOMIC DNA]</scope>
    <source>
        <strain evidence="8 9">KN852</strain>
    </source>
</reference>
<accession>A0A848IW70</accession>
<proteinExistence type="predicted"/>
<dbReference type="InterPro" id="IPR051791">
    <property type="entry name" value="Pra-immunoreactive"/>
</dbReference>
<keyword evidence="2" id="KW-1003">Cell membrane</keyword>
<feature type="transmembrane region" description="Helical" evidence="6">
    <location>
        <begin position="218"/>
        <end position="235"/>
    </location>
</feature>
<protein>
    <submittedName>
        <fullName evidence="8">RDD family protein</fullName>
    </submittedName>
</protein>
<feature type="transmembrane region" description="Helical" evidence="6">
    <location>
        <begin position="6"/>
        <end position="29"/>
    </location>
</feature>
<gene>
    <name evidence="8" type="ORF">HH304_03875</name>
</gene>
<keyword evidence="5 6" id="KW-0472">Membrane</keyword>
<feature type="transmembrane region" description="Helical" evidence="6">
    <location>
        <begin position="41"/>
        <end position="61"/>
    </location>
</feature>
<evidence type="ECO:0000259" key="7">
    <source>
        <dbReference type="Pfam" id="PF06271"/>
    </source>
</evidence>
<feature type="transmembrane region" description="Helical" evidence="6">
    <location>
        <begin position="102"/>
        <end position="125"/>
    </location>
</feature>
<dbReference type="Proteomes" id="UP000559010">
    <property type="component" value="Unassembled WGS sequence"/>
</dbReference>
<sequence>MKNNQLPIVPISFILSILGLIGTLYPFFFPITSEDSSIFSGALYWFTPYAGVWISNMNIFLVSNPNGPGHLNLMSLVVFSLFILASILYTNSNGSRSNLLRICYSIILLTASFGLLYGVLNLIFFKSENTSAYNWGIIPHFIKNIIFTTLSYKIIKQLSVDKSENILSKADQMPVSRGMRFSHHIIDSLISFLYVAVTLHDILVYRLFYEYLSHLDEFAFNISVYFAFLFYYIFFESIFQATPGKFATGSRVISKGDKPGVWRVIGRTFTRLIPFDAISFLGEEGWHDKWSKTSVVKEGRVAEQDEKITFQGSGLIDA</sequence>
<dbReference type="AlphaFoldDB" id="A0A848IW70"/>
<dbReference type="GO" id="GO:0005886">
    <property type="term" value="C:plasma membrane"/>
    <property type="evidence" value="ECO:0007669"/>
    <property type="project" value="UniProtKB-SubCell"/>
</dbReference>
<organism evidence="8 9">
    <name type="scientific">Marinigracilibium pacificum</name>
    <dbReference type="NCBI Taxonomy" id="2729599"/>
    <lineage>
        <taxon>Bacteria</taxon>
        <taxon>Pseudomonadati</taxon>
        <taxon>Bacteroidota</taxon>
        <taxon>Cytophagia</taxon>
        <taxon>Cytophagales</taxon>
        <taxon>Flammeovirgaceae</taxon>
        <taxon>Marinigracilibium</taxon>
    </lineage>
</organism>
<comment type="subcellular location">
    <subcellularLocation>
        <location evidence="1">Cell membrane</location>
        <topology evidence="1">Multi-pass membrane protein</topology>
    </subcellularLocation>
</comment>
<name>A0A848IW70_9BACT</name>
<evidence type="ECO:0000256" key="1">
    <source>
        <dbReference type="ARBA" id="ARBA00004651"/>
    </source>
</evidence>
<dbReference type="Pfam" id="PF06271">
    <property type="entry name" value="RDD"/>
    <property type="match status" value="1"/>
</dbReference>
<feature type="transmembrane region" description="Helical" evidence="6">
    <location>
        <begin position="185"/>
        <end position="206"/>
    </location>
</feature>
<keyword evidence="3 6" id="KW-0812">Transmembrane</keyword>
<evidence type="ECO:0000313" key="8">
    <source>
        <dbReference type="EMBL" id="NMM47525.1"/>
    </source>
</evidence>
<evidence type="ECO:0000313" key="9">
    <source>
        <dbReference type="Proteomes" id="UP000559010"/>
    </source>
</evidence>
<feature type="domain" description="RDD" evidence="7">
    <location>
        <begin position="178"/>
        <end position="280"/>
    </location>
</feature>
<feature type="transmembrane region" description="Helical" evidence="6">
    <location>
        <begin position="73"/>
        <end position="90"/>
    </location>
</feature>
<dbReference type="EMBL" id="JABBNU010000002">
    <property type="protein sequence ID" value="NMM47525.1"/>
    <property type="molecule type" value="Genomic_DNA"/>
</dbReference>
<dbReference type="PANTHER" id="PTHR36115">
    <property type="entry name" value="PROLINE-RICH ANTIGEN HOMOLOG-RELATED"/>
    <property type="match status" value="1"/>
</dbReference>
<evidence type="ECO:0000256" key="2">
    <source>
        <dbReference type="ARBA" id="ARBA00022475"/>
    </source>
</evidence>
<keyword evidence="4 6" id="KW-1133">Transmembrane helix</keyword>
<comment type="caution">
    <text evidence="8">The sequence shown here is derived from an EMBL/GenBank/DDBJ whole genome shotgun (WGS) entry which is preliminary data.</text>
</comment>
<evidence type="ECO:0000256" key="5">
    <source>
        <dbReference type="ARBA" id="ARBA00023136"/>
    </source>
</evidence>